<gene>
    <name evidence="3" type="ORF">EB796_019588</name>
</gene>
<dbReference type="EMBL" id="VXIV02002902">
    <property type="protein sequence ID" value="KAF6022105.1"/>
    <property type="molecule type" value="Genomic_DNA"/>
</dbReference>
<dbReference type="GO" id="GO:0005886">
    <property type="term" value="C:plasma membrane"/>
    <property type="evidence" value="ECO:0007669"/>
    <property type="project" value="UniProtKB-SubCell"/>
</dbReference>
<evidence type="ECO:0000313" key="3">
    <source>
        <dbReference type="EMBL" id="KAF6022105.1"/>
    </source>
</evidence>
<dbReference type="Pfam" id="PF00596">
    <property type="entry name" value="Aldolase_II"/>
    <property type="match status" value="1"/>
</dbReference>
<proteinExistence type="inferred from homology"/>
<dbReference type="Gene3D" id="3.40.225.10">
    <property type="entry name" value="Class II aldolase/adducin N-terminal domain"/>
    <property type="match status" value="1"/>
</dbReference>
<dbReference type="InterPro" id="IPR001303">
    <property type="entry name" value="Aldolase_II/adducin_N"/>
</dbReference>
<dbReference type="PANTHER" id="PTHR10672">
    <property type="entry name" value="ADDUCIN"/>
    <property type="match status" value="1"/>
</dbReference>
<reference evidence="3" key="1">
    <citation type="submission" date="2020-06" db="EMBL/GenBank/DDBJ databases">
        <title>Draft genome of Bugula neritina, a colonial animal packing powerful symbionts and potential medicines.</title>
        <authorList>
            <person name="Rayko M."/>
        </authorList>
    </citation>
    <scope>NUCLEOTIDE SEQUENCE [LARGE SCALE GENOMIC DNA]</scope>
    <source>
        <strain evidence="3">Kwan_BN1</strain>
    </source>
</reference>
<evidence type="ECO:0000313" key="4">
    <source>
        <dbReference type="Proteomes" id="UP000593567"/>
    </source>
</evidence>
<name>A0A7J7J7W2_BUGNE</name>
<keyword evidence="4" id="KW-1185">Reference proteome</keyword>
<dbReference type="PANTHER" id="PTHR10672:SF3">
    <property type="entry name" value="PROTEIN HU-LI TAI SHAO"/>
    <property type="match status" value="1"/>
</dbReference>
<feature type="domain" description="Class II aldolase/adducin N-terminal" evidence="2">
    <location>
        <begin position="5"/>
        <end position="73"/>
    </location>
</feature>
<organism evidence="3 4">
    <name type="scientific">Bugula neritina</name>
    <name type="common">Brown bryozoan</name>
    <name type="synonym">Sertularia neritina</name>
    <dbReference type="NCBI Taxonomy" id="10212"/>
    <lineage>
        <taxon>Eukaryota</taxon>
        <taxon>Metazoa</taxon>
        <taxon>Spiralia</taxon>
        <taxon>Lophotrochozoa</taxon>
        <taxon>Bryozoa</taxon>
        <taxon>Gymnolaemata</taxon>
        <taxon>Cheilostomatida</taxon>
        <taxon>Flustrina</taxon>
        <taxon>Buguloidea</taxon>
        <taxon>Bugulidae</taxon>
        <taxon>Bugula</taxon>
    </lineage>
</organism>
<dbReference type="SUPFAM" id="SSF53639">
    <property type="entry name" value="AraD/HMP-PK domain-like"/>
    <property type="match status" value="1"/>
</dbReference>
<accession>A0A7J7J7W2</accession>
<dbReference type="InterPro" id="IPR036409">
    <property type="entry name" value="Aldolase_II/adducin_N_sf"/>
</dbReference>
<dbReference type="InterPro" id="IPR051017">
    <property type="entry name" value="Aldolase-II_Adducin_sf"/>
</dbReference>
<protein>
    <recommendedName>
        <fullName evidence="2">Class II aldolase/adducin N-terminal domain-containing protein</fullName>
    </recommendedName>
</protein>
<evidence type="ECO:0000259" key="2">
    <source>
        <dbReference type="Pfam" id="PF00596"/>
    </source>
</evidence>
<dbReference type="GO" id="GO:0051015">
    <property type="term" value="F:actin filament binding"/>
    <property type="evidence" value="ECO:0007669"/>
    <property type="project" value="TreeGrafter"/>
</dbReference>
<dbReference type="AlphaFoldDB" id="A0A7J7J7W2"/>
<evidence type="ECO:0000256" key="1">
    <source>
        <dbReference type="ARBA" id="ARBA00006274"/>
    </source>
</evidence>
<dbReference type="Proteomes" id="UP000593567">
    <property type="component" value="Unassembled WGS sequence"/>
</dbReference>
<comment type="caution">
    <text evidence="3">The sequence shown here is derived from an EMBL/GenBank/DDBJ whole genome shotgun (WGS) entry which is preliminary data.</text>
</comment>
<comment type="similarity">
    <text evidence="1">Belongs to the aldolase class II family. Adducin subfamily.</text>
</comment>
<dbReference type="GO" id="GO:0014069">
    <property type="term" value="C:postsynaptic density"/>
    <property type="evidence" value="ECO:0007669"/>
    <property type="project" value="TreeGrafter"/>
</dbReference>
<dbReference type="GO" id="GO:0005856">
    <property type="term" value="C:cytoskeleton"/>
    <property type="evidence" value="ECO:0007669"/>
    <property type="project" value="TreeGrafter"/>
</dbReference>
<dbReference type="OrthoDB" id="3238794at2759"/>
<sequence length="95" mass="10437">MQLTQDAVMGGVPCYLECEAAYLNSDTKEAIINSISDDCDIIFVRNHGLYACGPTLETAWSFAETAFIGCQQQMQMMKAGLDNLTYISEEAITLV</sequence>